<keyword evidence="2" id="KW-0238">DNA-binding</keyword>
<keyword evidence="1" id="KW-0805">Transcription regulation</keyword>
<evidence type="ECO:0000256" key="1">
    <source>
        <dbReference type="ARBA" id="ARBA00023015"/>
    </source>
</evidence>
<dbReference type="InterPro" id="IPR005471">
    <property type="entry name" value="Tscrpt_reg_IclR_N"/>
</dbReference>
<keyword evidence="3" id="KW-0804">Transcription</keyword>
<dbReference type="SUPFAM" id="SSF55781">
    <property type="entry name" value="GAF domain-like"/>
    <property type="match status" value="1"/>
</dbReference>
<organism evidence="6 7">
    <name type="scientific">Dermabacter vaginalis</name>
    <dbReference type="NCBI Taxonomy" id="1630135"/>
    <lineage>
        <taxon>Bacteria</taxon>
        <taxon>Bacillati</taxon>
        <taxon>Actinomycetota</taxon>
        <taxon>Actinomycetes</taxon>
        <taxon>Micrococcales</taxon>
        <taxon>Dermabacteraceae</taxon>
        <taxon>Dermabacter</taxon>
    </lineage>
</organism>
<dbReference type="PROSITE" id="PS51077">
    <property type="entry name" value="HTH_ICLR"/>
    <property type="match status" value="1"/>
</dbReference>
<evidence type="ECO:0000259" key="4">
    <source>
        <dbReference type="PROSITE" id="PS51077"/>
    </source>
</evidence>
<reference evidence="6 7" key="1">
    <citation type="submission" date="2015-06" db="EMBL/GenBank/DDBJ databases">
        <title>Investigation of pathophysiology for high-risk pregnancy and development of treatment modality based on it.</title>
        <authorList>
            <person name="Kim B.-C."/>
            <person name="Lim S."/>
        </authorList>
    </citation>
    <scope>NUCLEOTIDE SEQUENCE [LARGE SCALE GENOMIC DNA]</scope>
    <source>
        <strain evidence="6 7">AD1-86</strain>
    </source>
</reference>
<dbReference type="InterPro" id="IPR036390">
    <property type="entry name" value="WH_DNA-bd_sf"/>
</dbReference>
<dbReference type="STRING" id="1630135.DAD186_20710"/>
<dbReference type="Pfam" id="PF09339">
    <property type="entry name" value="HTH_IclR"/>
    <property type="match status" value="1"/>
</dbReference>
<dbReference type="Gene3D" id="3.30.450.40">
    <property type="match status" value="1"/>
</dbReference>
<evidence type="ECO:0000259" key="5">
    <source>
        <dbReference type="PROSITE" id="PS51078"/>
    </source>
</evidence>
<dbReference type="InterPro" id="IPR036388">
    <property type="entry name" value="WH-like_DNA-bd_sf"/>
</dbReference>
<accession>A0A1B0ZKU7</accession>
<evidence type="ECO:0000256" key="2">
    <source>
        <dbReference type="ARBA" id="ARBA00023125"/>
    </source>
</evidence>
<dbReference type="PROSITE" id="PS51078">
    <property type="entry name" value="ICLR_ED"/>
    <property type="match status" value="1"/>
</dbReference>
<dbReference type="InterPro" id="IPR029016">
    <property type="entry name" value="GAF-like_dom_sf"/>
</dbReference>
<dbReference type="AlphaFoldDB" id="A0A1B0ZKU7"/>
<dbReference type="EMBL" id="CP012117">
    <property type="protein sequence ID" value="ANP28621.1"/>
    <property type="molecule type" value="Genomic_DNA"/>
</dbReference>
<feature type="domain" description="IclR-ED" evidence="5">
    <location>
        <begin position="71"/>
        <end position="255"/>
    </location>
</feature>
<dbReference type="PANTHER" id="PTHR30136:SF35">
    <property type="entry name" value="HTH-TYPE TRANSCRIPTIONAL REGULATOR RV1719"/>
    <property type="match status" value="1"/>
</dbReference>
<dbReference type="Proteomes" id="UP000092596">
    <property type="component" value="Chromosome"/>
</dbReference>
<gene>
    <name evidence="6" type="ORF">DAD186_20710</name>
</gene>
<dbReference type="PATRIC" id="fig|1630135.4.peg.2070"/>
<dbReference type="KEGG" id="dva:DAD186_20710"/>
<sequence length="255" mass="27369">MSPMPSKVPAAASTLRILTYLAQRSRPIAASRIASELDIPRSSTYDILAELLDQGFVLHYPDLHAYGLGPSAYELSFGYTRQAPLARLGKRVTERLTDRVGEISHVAVLQGRHVLYVVEARLNKPASYPTDVGVRVPAHLTASGRAILSALPANQLAAVFTGETVLEPHLGADVGPAFPVARALADARDTRTRGYAVENGEVLDGHRSVALPVFDGAKWPVAAVAVTWQGSDSSRDLDMLESVRIAADQLQKAIS</sequence>
<dbReference type="PANTHER" id="PTHR30136">
    <property type="entry name" value="HELIX-TURN-HELIX TRANSCRIPTIONAL REGULATOR, ICLR FAMILY"/>
    <property type="match status" value="1"/>
</dbReference>
<evidence type="ECO:0000313" key="6">
    <source>
        <dbReference type="EMBL" id="ANP28621.1"/>
    </source>
</evidence>
<dbReference type="GO" id="GO:0003700">
    <property type="term" value="F:DNA-binding transcription factor activity"/>
    <property type="evidence" value="ECO:0007669"/>
    <property type="project" value="TreeGrafter"/>
</dbReference>
<dbReference type="InterPro" id="IPR050707">
    <property type="entry name" value="HTH_MetabolicPath_Reg"/>
</dbReference>
<evidence type="ECO:0008006" key="8">
    <source>
        <dbReference type="Google" id="ProtNLM"/>
    </source>
</evidence>
<name>A0A1B0ZKU7_9MICO</name>
<dbReference type="Gene3D" id="1.10.10.10">
    <property type="entry name" value="Winged helix-like DNA-binding domain superfamily/Winged helix DNA-binding domain"/>
    <property type="match status" value="1"/>
</dbReference>
<dbReference type="InterPro" id="IPR014757">
    <property type="entry name" value="Tscrpt_reg_IclR_C"/>
</dbReference>
<dbReference type="Pfam" id="PF01614">
    <property type="entry name" value="IclR_C"/>
    <property type="match status" value="1"/>
</dbReference>
<dbReference type="GO" id="GO:0045892">
    <property type="term" value="P:negative regulation of DNA-templated transcription"/>
    <property type="evidence" value="ECO:0007669"/>
    <property type="project" value="TreeGrafter"/>
</dbReference>
<protein>
    <recommendedName>
        <fullName evidence="8">IclR family transcriptional regulator</fullName>
    </recommendedName>
</protein>
<evidence type="ECO:0000256" key="3">
    <source>
        <dbReference type="ARBA" id="ARBA00023163"/>
    </source>
</evidence>
<dbReference type="GO" id="GO:0003677">
    <property type="term" value="F:DNA binding"/>
    <property type="evidence" value="ECO:0007669"/>
    <property type="project" value="UniProtKB-KW"/>
</dbReference>
<proteinExistence type="predicted"/>
<feature type="domain" description="HTH iclR-type" evidence="4">
    <location>
        <begin position="8"/>
        <end position="70"/>
    </location>
</feature>
<evidence type="ECO:0000313" key="7">
    <source>
        <dbReference type="Proteomes" id="UP000092596"/>
    </source>
</evidence>
<dbReference type="SUPFAM" id="SSF46785">
    <property type="entry name" value="Winged helix' DNA-binding domain"/>
    <property type="match status" value="1"/>
</dbReference>
<dbReference type="SMART" id="SM00346">
    <property type="entry name" value="HTH_ICLR"/>
    <property type="match status" value="1"/>
</dbReference>